<organism evidence="1 2">
    <name type="scientific">Paeniglutamicibacter gangotriensis</name>
    <dbReference type="NCBI Taxonomy" id="254787"/>
    <lineage>
        <taxon>Bacteria</taxon>
        <taxon>Bacillati</taxon>
        <taxon>Actinomycetota</taxon>
        <taxon>Actinomycetes</taxon>
        <taxon>Micrococcales</taxon>
        <taxon>Micrococcaceae</taxon>
        <taxon>Paeniglutamicibacter</taxon>
    </lineage>
</organism>
<dbReference type="AlphaFoldDB" id="A0A5B0ENF0"/>
<accession>A0A5B0ENF0</accession>
<evidence type="ECO:0000313" key="2">
    <source>
        <dbReference type="Proteomes" id="UP000323856"/>
    </source>
</evidence>
<protein>
    <submittedName>
        <fullName evidence="1">Uncharacterized protein</fullName>
    </submittedName>
</protein>
<name>A0A5B0ENF0_9MICC</name>
<dbReference type="EMBL" id="VOBL01000002">
    <property type="protein sequence ID" value="KAA0979401.1"/>
    <property type="molecule type" value="Genomic_DNA"/>
</dbReference>
<dbReference type="RefSeq" id="WP_149618633.1">
    <property type="nucleotide sequence ID" value="NZ_VOBL01000002.1"/>
</dbReference>
<evidence type="ECO:0000313" key="1">
    <source>
        <dbReference type="EMBL" id="KAA0979401.1"/>
    </source>
</evidence>
<dbReference type="OrthoDB" id="3511915at2"/>
<gene>
    <name evidence="1" type="ORF">FQ154_02970</name>
</gene>
<sequence length="342" mass="37064">MYRVESPGDSSVARPRFGHAEVWVESPLQLLSAIEAHGAGLLGTSSRIHPRGGTTALDATLATLMAQAPAGVRFAEPTQTPPAPGSSGARRWVTGDAYSGRVQRALLGRIAVQEVVIIDDGLATLGLIKALVSAEPTALVRQRSIPSPARRALGIASWYRLRALARAGRLLIFTALPVDAHIRAKFLALGGYLEGHRFEWLNTQPVSERIAEPTVVVGSAMAADGLIHADPYFRWLHSLTLDGPVAYFPHRRESATFLELLAAHDKIAVREHTIPIEMRLRALRHGQLVRALPSTALPSLRLLLGGSEVRILGKQIPRAWWKPAASTELRNHLSSSLELSTP</sequence>
<comment type="caution">
    <text evidence="1">The sequence shown here is derived from an EMBL/GenBank/DDBJ whole genome shotgun (WGS) entry which is preliminary data.</text>
</comment>
<dbReference type="Proteomes" id="UP000323856">
    <property type="component" value="Unassembled WGS sequence"/>
</dbReference>
<proteinExistence type="predicted"/>
<reference evidence="1 2" key="1">
    <citation type="submission" date="2019-07" db="EMBL/GenBank/DDBJ databases">
        <title>Analysis of the biochemical properties, biological activity and biotechnological potential of siderophores and biosurfactants produced by Antarctic psychrotolerant bacteria.</title>
        <authorList>
            <person name="Styczynski M."/>
            <person name="Krucon T."/>
            <person name="Decewicz P."/>
            <person name="Dziewit L."/>
        </authorList>
    </citation>
    <scope>NUCLEOTIDE SEQUENCE [LARGE SCALE GENOMIC DNA]</scope>
    <source>
        <strain evidence="1 2">ANT_H27</strain>
    </source>
</reference>